<reference evidence="8" key="2">
    <citation type="submission" date="2023-04" db="EMBL/GenBank/DDBJ databases">
        <title>'Rhodoalgimonas zhirmunskyi' gen. nov., isolated from a red alga.</title>
        <authorList>
            <person name="Nedashkovskaya O.I."/>
            <person name="Otstavnykh N.Y."/>
            <person name="Bystritskaya E.P."/>
            <person name="Balabanova L.A."/>
            <person name="Isaeva M.P."/>
        </authorList>
    </citation>
    <scope>NUCLEOTIDE SEQUENCE</scope>
    <source>
        <strain evidence="8">10Alg 79</strain>
    </source>
</reference>
<comment type="caution">
    <text evidence="8">The sequence shown here is derived from an EMBL/GenBank/DDBJ whole genome shotgun (WGS) entry which is preliminary data.</text>
</comment>
<keyword evidence="4 5" id="KW-0143">Chaperone</keyword>
<dbReference type="GO" id="GO:0005737">
    <property type="term" value="C:cytoplasm"/>
    <property type="evidence" value="ECO:0007669"/>
    <property type="project" value="UniProtKB-SubCell"/>
</dbReference>
<keyword evidence="2 5" id="KW-0690">Ribosome biogenesis</keyword>
<keyword evidence="3 5" id="KW-0698">rRNA processing</keyword>
<keyword evidence="9" id="KW-1185">Reference proteome</keyword>
<keyword evidence="1 5" id="KW-0963">Cytoplasm</keyword>
<evidence type="ECO:0000259" key="7">
    <source>
        <dbReference type="Pfam" id="PF24986"/>
    </source>
</evidence>
<evidence type="ECO:0000256" key="4">
    <source>
        <dbReference type="ARBA" id="ARBA00023186"/>
    </source>
</evidence>
<dbReference type="Pfam" id="PF24986">
    <property type="entry name" value="PRC_RimM"/>
    <property type="match status" value="1"/>
</dbReference>
<reference evidence="8" key="1">
    <citation type="submission" date="2022-07" db="EMBL/GenBank/DDBJ databases">
        <authorList>
            <person name="Otstavnykh N."/>
            <person name="Isaeva M."/>
            <person name="Bystritskaya E."/>
        </authorList>
    </citation>
    <scope>NUCLEOTIDE SEQUENCE</scope>
    <source>
        <strain evidence="8">10Alg 79</strain>
    </source>
</reference>
<dbReference type="HAMAP" id="MF_00014">
    <property type="entry name" value="Ribosome_mat_RimM"/>
    <property type="match status" value="1"/>
</dbReference>
<dbReference type="EMBL" id="JANFFA010000006">
    <property type="protein sequence ID" value="MDQ2095810.1"/>
    <property type="molecule type" value="Genomic_DNA"/>
</dbReference>
<sequence length="169" mass="17979">MSDRICVGAIAGSYGVQGEVRLKSFTADAQAIADYGLLHTEDGTKTFDVTLNRPIKQGFVARLSGVATKEQADALKGTRLFADRDRLPSLPDDEFYHADLIGLPVFDTGGAELGHVKTVQNHGAGDLLEIHGPGLKATVLLPFTLQNVPTVDLTAGRIVADPPEGLFPE</sequence>
<comment type="function">
    <text evidence="5">An accessory protein needed during the final step in the assembly of 30S ribosomal subunit, possibly for assembly of the head region. Essential for efficient processing of 16S rRNA. May be needed both before and after RbfA during the maturation of 16S rRNA. It has affinity for free ribosomal 30S subunits but not for 70S ribosomes.</text>
</comment>
<dbReference type="InterPro" id="IPR056792">
    <property type="entry name" value="PRC_RimM"/>
</dbReference>
<dbReference type="NCBIfam" id="TIGR02273">
    <property type="entry name" value="16S_RimM"/>
    <property type="match status" value="1"/>
</dbReference>
<dbReference type="InterPro" id="IPR011961">
    <property type="entry name" value="RimM"/>
</dbReference>
<dbReference type="Pfam" id="PF01782">
    <property type="entry name" value="RimM"/>
    <property type="match status" value="1"/>
</dbReference>
<comment type="subcellular location">
    <subcellularLocation>
        <location evidence="5">Cytoplasm</location>
    </subcellularLocation>
</comment>
<dbReference type="GO" id="GO:0005840">
    <property type="term" value="C:ribosome"/>
    <property type="evidence" value="ECO:0007669"/>
    <property type="project" value="InterPro"/>
</dbReference>
<evidence type="ECO:0000313" key="8">
    <source>
        <dbReference type="EMBL" id="MDQ2095810.1"/>
    </source>
</evidence>
<dbReference type="InterPro" id="IPR002676">
    <property type="entry name" value="RimM_N"/>
</dbReference>
<evidence type="ECO:0000256" key="3">
    <source>
        <dbReference type="ARBA" id="ARBA00022552"/>
    </source>
</evidence>
<dbReference type="InterPro" id="IPR009000">
    <property type="entry name" value="Transl_B-barrel_sf"/>
</dbReference>
<dbReference type="InterPro" id="IPR036976">
    <property type="entry name" value="RimM_N_sf"/>
</dbReference>
<dbReference type="Gene3D" id="2.40.30.60">
    <property type="entry name" value="RimM"/>
    <property type="match status" value="1"/>
</dbReference>
<dbReference type="SUPFAM" id="SSF50346">
    <property type="entry name" value="PRC-barrel domain"/>
    <property type="match status" value="1"/>
</dbReference>
<evidence type="ECO:0000259" key="6">
    <source>
        <dbReference type="Pfam" id="PF01782"/>
    </source>
</evidence>
<gene>
    <name evidence="5 8" type="primary">rimM</name>
    <name evidence="8" type="ORF">NOI20_16950</name>
</gene>
<feature type="domain" description="Ribosome maturation factor RimM PRC barrel" evidence="7">
    <location>
        <begin position="98"/>
        <end position="166"/>
    </location>
</feature>
<dbReference type="RefSeq" id="WP_317627530.1">
    <property type="nucleotide sequence ID" value="NZ_JANFFA010000006.1"/>
</dbReference>
<comment type="domain">
    <text evidence="5">The PRC barrel domain binds ribosomal protein uS19.</text>
</comment>
<evidence type="ECO:0000256" key="2">
    <source>
        <dbReference type="ARBA" id="ARBA00022517"/>
    </source>
</evidence>
<dbReference type="PANTHER" id="PTHR33692:SF1">
    <property type="entry name" value="RIBOSOME MATURATION FACTOR RIMM"/>
    <property type="match status" value="1"/>
</dbReference>
<comment type="subunit">
    <text evidence="5">Binds ribosomal protein uS19.</text>
</comment>
<dbReference type="AlphaFoldDB" id="A0AAJ1UAH0"/>
<dbReference type="Proteomes" id="UP001227162">
    <property type="component" value="Unassembled WGS sequence"/>
</dbReference>
<evidence type="ECO:0000313" key="9">
    <source>
        <dbReference type="Proteomes" id="UP001227162"/>
    </source>
</evidence>
<dbReference type="SUPFAM" id="SSF50447">
    <property type="entry name" value="Translation proteins"/>
    <property type="match status" value="1"/>
</dbReference>
<protein>
    <recommendedName>
        <fullName evidence="5">Ribosome maturation factor RimM</fullName>
    </recommendedName>
</protein>
<feature type="domain" description="RimM N-terminal" evidence="6">
    <location>
        <begin position="6"/>
        <end position="85"/>
    </location>
</feature>
<evidence type="ECO:0000256" key="1">
    <source>
        <dbReference type="ARBA" id="ARBA00022490"/>
    </source>
</evidence>
<dbReference type="Gene3D" id="2.30.30.240">
    <property type="entry name" value="PRC-barrel domain"/>
    <property type="match status" value="1"/>
</dbReference>
<dbReference type="GO" id="GO:0006364">
    <property type="term" value="P:rRNA processing"/>
    <property type="evidence" value="ECO:0007669"/>
    <property type="project" value="UniProtKB-UniRule"/>
</dbReference>
<accession>A0AAJ1UAH0</accession>
<dbReference type="PANTHER" id="PTHR33692">
    <property type="entry name" value="RIBOSOME MATURATION FACTOR RIMM"/>
    <property type="match status" value="1"/>
</dbReference>
<proteinExistence type="inferred from homology"/>
<organism evidence="8 9">
    <name type="scientific">Rhodalgimonas zhirmunskyi</name>
    <dbReference type="NCBI Taxonomy" id="2964767"/>
    <lineage>
        <taxon>Bacteria</taxon>
        <taxon>Pseudomonadati</taxon>
        <taxon>Pseudomonadota</taxon>
        <taxon>Alphaproteobacteria</taxon>
        <taxon>Rhodobacterales</taxon>
        <taxon>Roseobacteraceae</taxon>
        <taxon>Rhodalgimonas</taxon>
    </lineage>
</organism>
<dbReference type="InterPro" id="IPR011033">
    <property type="entry name" value="PRC_barrel-like_sf"/>
</dbReference>
<evidence type="ECO:0000256" key="5">
    <source>
        <dbReference type="HAMAP-Rule" id="MF_00014"/>
    </source>
</evidence>
<comment type="similarity">
    <text evidence="5">Belongs to the RimM family.</text>
</comment>
<dbReference type="GO" id="GO:0042274">
    <property type="term" value="P:ribosomal small subunit biogenesis"/>
    <property type="evidence" value="ECO:0007669"/>
    <property type="project" value="UniProtKB-UniRule"/>
</dbReference>
<name>A0AAJ1UAH0_9RHOB</name>
<dbReference type="GO" id="GO:0043022">
    <property type="term" value="F:ribosome binding"/>
    <property type="evidence" value="ECO:0007669"/>
    <property type="project" value="InterPro"/>
</dbReference>